<feature type="transmembrane region" description="Helical" evidence="1">
    <location>
        <begin position="20"/>
        <end position="42"/>
    </location>
</feature>
<sequence length="734" mass="80313">MSSVNVYTGLWIDWSGGHLFGATITVTAARGAFVVAFIALFVQVASSHLWDLMTFAWHQYRAASQYQDGVYRQHQVILRNSSTPATTLWSFMKVFWAWRSRAENIFFRTLPLVVVASLYMVGAIAAGISSSQMVSTSGIVVLAQSSSCGDWKGLGAISDLDRPSLLASIGFYGESLLSASTSYARSCYNNATSSVACNVFATRQVPWQSDYNATCPFAPGTCIGSDTSALQLDTGQLDSHTVLGLNAAPKNRVTYRRVTTCAPLKTHDRITWQNASQSDNGSELSPDPFAVPRNSQYELFHYGNQVTPIRNWTYIADSLEANLSVSYDFVTAIYEPGFVVSFIPSPDFNRSDADVNLSFLSVNSVMFTEPVDDPMFSAHQPHFLPSADSNLTFYEPENKTYYTSDNLANVIGCTDQHQFCNPRLPPHIGCTPLAGLYEVGKSLDNLSTNPLQAATATLIFNILSFWQVGLFMLSLRPADLLAQRELQAQGLFSLPLPNNQWTIELQAWHSTVMAFLQALLVGRALGPTDPNDGKWIIPLNDTVGHQLCHAQKIRTSGEYANISAFGLVATLALGSLIIVLNLSLGVLVGWMQQRRGNINQKRLEWICDEELQLQRVAYERSGMGTWEGISKFIPTTVHREQLRPLADAGFQPTWSRPPQGLPLATGLPLVHPPNPEPQVLDAKAVDQSASSVNSLSIQSTDVAVAVNTAQSTASFLSVNLSLPTLGDLLAAENF</sequence>
<feature type="transmembrane region" description="Helical" evidence="1">
    <location>
        <begin position="105"/>
        <end position="128"/>
    </location>
</feature>
<protein>
    <submittedName>
        <fullName evidence="2">Uncharacterized protein</fullName>
    </submittedName>
</protein>
<keyword evidence="1" id="KW-1133">Transmembrane helix</keyword>
<gene>
    <name evidence="2" type="ORF">FRX48_01221</name>
</gene>
<reference evidence="2 3" key="1">
    <citation type="submission" date="2019-09" db="EMBL/GenBank/DDBJ databases">
        <title>The hologenome of the rock-dwelling lichen Lasallia pustulata.</title>
        <authorList>
            <person name="Greshake Tzovaras B."/>
            <person name="Segers F."/>
            <person name="Bicker A."/>
            <person name="Dal Grande F."/>
            <person name="Otte J."/>
            <person name="Hankeln T."/>
            <person name="Schmitt I."/>
            <person name="Ebersberger I."/>
        </authorList>
    </citation>
    <scope>NUCLEOTIDE SEQUENCE [LARGE SCALE GENOMIC DNA]</scope>
    <source>
        <strain evidence="2">A1-1</strain>
    </source>
</reference>
<evidence type="ECO:0000256" key="1">
    <source>
        <dbReference type="SAM" id="Phobius"/>
    </source>
</evidence>
<keyword evidence="1" id="KW-0472">Membrane</keyword>
<evidence type="ECO:0000313" key="3">
    <source>
        <dbReference type="Proteomes" id="UP000324767"/>
    </source>
</evidence>
<proteinExistence type="predicted"/>
<dbReference type="AlphaFoldDB" id="A0A5M8PZE4"/>
<accession>A0A5M8PZE4</accession>
<evidence type="ECO:0000313" key="2">
    <source>
        <dbReference type="EMBL" id="KAA6414472.1"/>
    </source>
</evidence>
<name>A0A5M8PZE4_9LECA</name>
<comment type="caution">
    <text evidence="2">The sequence shown here is derived from an EMBL/GenBank/DDBJ whole genome shotgun (WGS) entry which is preliminary data.</text>
</comment>
<dbReference type="Proteomes" id="UP000324767">
    <property type="component" value="Unassembled WGS sequence"/>
</dbReference>
<dbReference type="OrthoDB" id="3540210at2759"/>
<feature type="transmembrane region" description="Helical" evidence="1">
    <location>
        <begin position="562"/>
        <end position="591"/>
    </location>
</feature>
<organism evidence="2 3">
    <name type="scientific">Lasallia pustulata</name>
    <dbReference type="NCBI Taxonomy" id="136370"/>
    <lineage>
        <taxon>Eukaryota</taxon>
        <taxon>Fungi</taxon>
        <taxon>Dikarya</taxon>
        <taxon>Ascomycota</taxon>
        <taxon>Pezizomycotina</taxon>
        <taxon>Lecanoromycetes</taxon>
        <taxon>OSLEUM clade</taxon>
        <taxon>Umbilicariomycetidae</taxon>
        <taxon>Umbilicariales</taxon>
        <taxon>Umbilicariaceae</taxon>
        <taxon>Lasallia</taxon>
    </lineage>
</organism>
<dbReference type="EMBL" id="VXIT01000002">
    <property type="protein sequence ID" value="KAA6414472.1"/>
    <property type="molecule type" value="Genomic_DNA"/>
</dbReference>
<keyword evidence="1" id="KW-0812">Transmembrane</keyword>